<proteinExistence type="inferred from homology"/>
<evidence type="ECO:0000256" key="2">
    <source>
        <dbReference type="ARBA" id="ARBA00022643"/>
    </source>
</evidence>
<dbReference type="OrthoDB" id="9805013at2"/>
<feature type="binding site" evidence="6">
    <location>
        <begin position="16"/>
        <end position="18"/>
    </location>
    <ligand>
        <name>FMN</name>
        <dbReference type="ChEBI" id="CHEBI:58210"/>
    </ligand>
</feature>
<feature type="binding site" evidence="6">
    <location>
        <begin position="134"/>
        <end position="137"/>
    </location>
    <ligand>
        <name>FMN</name>
        <dbReference type="ChEBI" id="CHEBI:58210"/>
    </ligand>
</feature>
<comment type="caution">
    <text evidence="8">The sequence shown here is derived from an EMBL/GenBank/DDBJ whole genome shotgun (WGS) entry which is preliminary data.</text>
</comment>
<feature type="binding site" evidence="6">
    <location>
        <position position="10"/>
    </location>
    <ligand>
        <name>FMN</name>
        <dbReference type="ChEBI" id="CHEBI:58210"/>
    </ligand>
</feature>
<dbReference type="SUPFAM" id="SSF52218">
    <property type="entry name" value="Flavoproteins"/>
    <property type="match status" value="1"/>
</dbReference>
<keyword evidence="3 6" id="KW-0560">Oxidoreductase</keyword>
<comment type="cofactor">
    <cofactor evidence="6">
        <name>FMN</name>
        <dbReference type="ChEBI" id="CHEBI:58210"/>
    </cofactor>
    <text evidence="6">Binds 1 FMN per subunit.</text>
</comment>
<evidence type="ECO:0000256" key="1">
    <source>
        <dbReference type="ARBA" id="ARBA00022630"/>
    </source>
</evidence>
<evidence type="ECO:0000256" key="4">
    <source>
        <dbReference type="ARBA" id="ARBA00023027"/>
    </source>
</evidence>
<dbReference type="InterPro" id="IPR003680">
    <property type="entry name" value="Flavodoxin_fold"/>
</dbReference>
<organism evidence="8 9">
    <name type="scientific">Chryseobacterium arthrosphaerae</name>
    <dbReference type="NCBI Taxonomy" id="651561"/>
    <lineage>
        <taxon>Bacteria</taxon>
        <taxon>Pseudomonadati</taxon>
        <taxon>Bacteroidota</taxon>
        <taxon>Flavobacteriia</taxon>
        <taxon>Flavobacteriales</taxon>
        <taxon>Weeksellaceae</taxon>
        <taxon>Chryseobacterium group</taxon>
        <taxon>Chryseobacterium</taxon>
    </lineage>
</organism>
<dbReference type="HAMAP" id="MF_01216">
    <property type="entry name" value="Azoreductase_type1"/>
    <property type="match status" value="1"/>
</dbReference>
<dbReference type="EC" id="1.7.1.17" evidence="6"/>
<dbReference type="Pfam" id="PF02525">
    <property type="entry name" value="Flavodoxin_2"/>
    <property type="match status" value="1"/>
</dbReference>
<comment type="catalytic activity">
    <reaction evidence="5">
        <text>N,N-dimethyl-1,4-phenylenediamine + anthranilate + 2 NAD(+) = 2-(4-dimethylaminophenyl)diazenylbenzoate + 2 NADH + 2 H(+)</text>
        <dbReference type="Rhea" id="RHEA:55872"/>
        <dbReference type="ChEBI" id="CHEBI:15378"/>
        <dbReference type="ChEBI" id="CHEBI:15783"/>
        <dbReference type="ChEBI" id="CHEBI:16567"/>
        <dbReference type="ChEBI" id="CHEBI:57540"/>
        <dbReference type="ChEBI" id="CHEBI:57945"/>
        <dbReference type="ChEBI" id="CHEBI:71579"/>
        <dbReference type="EC" id="1.7.1.17"/>
    </reaction>
    <physiologicalReaction direction="right-to-left" evidence="5">
        <dbReference type="Rhea" id="RHEA:55874"/>
    </physiologicalReaction>
</comment>
<keyword evidence="4 6" id="KW-0520">NAD</keyword>
<evidence type="ECO:0000313" key="8">
    <source>
        <dbReference type="EMBL" id="OCA73457.1"/>
    </source>
</evidence>
<comment type="similarity">
    <text evidence="6">Belongs to the azoreductase type 1 family.</text>
</comment>
<dbReference type="GO" id="GO:0016652">
    <property type="term" value="F:oxidoreductase activity, acting on NAD(P)H as acceptor"/>
    <property type="evidence" value="ECO:0007669"/>
    <property type="project" value="UniProtKB-UniRule"/>
</dbReference>
<name>A0A1B8ZPH2_9FLAO</name>
<dbReference type="Gene3D" id="3.40.50.360">
    <property type="match status" value="1"/>
</dbReference>
<dbReference type="PANTHER" id="PTHR43741">
    <property type="entry name" value="FMN-DEPENDENT NADH-AZOREDUCTASE 1"/>
    <property type="match status" value="1"/>
</dbReference>
<evidence type="ECO:0000256" key="5">
    <source>
        <dbReference type="ARBA" id="ARBA00048542"/>
    </source>
</evidence>
<comment type="function">
    <text evidence="6">Also exhibits azoreductase activity. Catalyzes the reductive cleavage of the azo bond in aromatic azo compounds to the corresponding amines.</text>
</comment>
<evidence type="ECO:0000259" key="7">
    <source>
        <dbReference type="Pfam" id="PF02525"/>
    </source>
</evidence>
<evidence type="ECO:0000256" key="3">
    <source>
        <dbReference type="ARBA" id="ARBA00023002"/>
    </source>
</evidence>
<dbReference type="GO" id="GO:0016655">
    <property type="term" value="F:oxidoreductase activity, acting on NAD(P)H, quinone or similar compound as acceptor"/>
    <property type="evidence" value="ECO:0007669"/>
    <property type="project" value="InterPro"/>
</dbReference>
<comment type="caution">
    <text evidence="6">Lacks conserved residue(s) required for the propagation of feature annotation.</text>
</comment>
<comment type="subunit">
    <text evidence="6">Homodimer.</text>
</comment>
<dbReference type="GO" id="GO:0009055">
    <property type="term" value="F:electron transfer activity"/>
    <property type="evidence" value="ECO:0007669"/>
    <property type="project" value="UniProtKB-UniRule"/>
</dbReference>
<comment type="catalytic activity">
    <reaction evidence="6">
        <text>2 a quinone + NADH + H(+) = 2 a 1,4-benzosemiquinone + NAD(+)</text>
        <dbReference type="Rhea" id="RHEA:65952"/>
        <dbReference type="ChEBI" id="CHEBI:15378"/>
        <dbReference type="ChEBI" id="CHEBI:57540"/>
        <dbReference type="ChEBI" id="CHEBI:57945"/>
        <dbReference type="ChEBI" id="CHEBI:132124"/>
        <dbReference type="ChEBI" id="CHEBI:134225"/>
    </reaction>
</comment>
<dbReference type="RefSeq" id="WP_065397462.1">
    <property type="nucleotide sequence ID" value="NZ_MAYG01000001.1"/>
</dbReference>
<dbReference type="Proteomes" id="UP000093432">
    <property type="component" value="Unassembled WGS sequence"/>
</dbReference>
<keyword evidence="2 6" id="KW-0288">FMN</keyword>
<dbReference type="InterPro" id="IPR023048">
    <property type="entry name" value="NADH:quinone_OxRdtase_FMN_depd"/>
</dbReference>
<reference evidence="9" key="1">
    <citation type="submission" date="2016-07" db="EMBL/GenBank/DDBJ databases">
        <authorList>
            <person name="Florea S."/>
            <person name="Webb J.S."/>
            <person name="Jaromczyk J."/>
            <person name="Schardl C.L."/>
        </authorList>
    </citation>
    <scope>NUCLEOTIDE SEQUENCE [LARGE SCALE GENOMIC DNA]</scope>
    <source>
        <strain evidence="9">CC-VM-7</strain>
    </source>
</reference>
<dbReference type="InterPro" id="IPR050104">
    <property type="entry name" value="FMN-dep_NADH:Q_OxRdtase_AzoR1"/>
</dbReference>
<dbReference type="AlphaFoldDB" id="A0A1B8ZPH2"/>
<comment type="function">
    <text evidence="6">Quinone reductase that provides resistance to thiol-specific stress caused by electrophilic quinones.</text>
</comment>
<dbReference type="EC" id="1.6.5.-" evidence="6"/>
<accession>A0A1B8ZPH2</accession>
<sequence>MNTLLRIDSSLRTEGSYSRALGDYFIRQWKVKNPNGIILERDVTRSPLPHITQQTVEAFFSENPDSENISLSDELVSELYGCNEILITCPMYNYGIPSSLKAYFDLVIRTKKTFSGYNIPKGLLENKKAFIISSMGGIPTGALNPLESHLTQLLNHMGIADISYFPLEGTVDQAKVYDTISLQQSQILKHFN</sequence>
<dbReference type="STRING" id="651561.BBI00_03475"/>
<dbReference type="GO" id="GO:0010181">
    <property type="term" value="F:FMN binding"/>
    <property type="evidence" value="ECO:0007669"/>
    <property type="project" value="UniProtKB-UniRule"/>
</dbReference>
<dbReference type="PANTHER" id="PTHR43741:SF2">
    <property type="entry name" value="FMN-DEPENDENT NADH:QUINONE OXIDOREDUCTASE"/>
    <property type="match status" value="1"/>
</dbReference>
<protein>
    <recommendedName>
        <fullName evidence="6">FMN dependent NADH:quinone oxidoreductase</fullName>
        <ecNumber evidence="6">1.6.5.-</ecNumber>
    </recommendedName>
    <alternativeName>
        <fullName evidence="6">Azo-dye reductase</fullName>
    </alternativeName>
    <alternativeName>
        <fullName evidence="6">FMN-dependent NADH-azo compound oxidoreductase</fullName>
    </alternativeName>
    <alternativeName>
        <fullName evidence="6">FMN-dependent NADH-azoreductase</fullName>
        <ecNumber evidence="6">1.7.1.17</ecNumber>
    </alternativeName>
</protein>
<dbReference type="InterPro" id="IPR029039">
    <property type="entry name" value="Flavoprotein-like_sf"/>
</dbReference>
<gene>
    <name evidence="6" type="primary">azoR</name>
    <name evidence="8" type="ORF">BBI00_03475</name>
</gene>
<dbReference type="EMBL" id="MAYG01000001">
    <property type="protein sequence ID" value="OCA73457.1"/>
    <property type="molecule type" value="Genomic_DNA"/>
</dbReference>
<evidence type="ECO:0000256" key="6">
    <source>
        <dbReference type="HAMAP-Rule" id="MF_01216"/>
    </source>
</evidence>
<keyword evidence="1 6" id="KW-0285">Flavoprotein</keyword>
<feature type="domain" description="Flavodoxin-like fold" evidence="7">
    <location>
        <begin position="3"/>
        <end position="187"/>
    </location>
</feature>
<evidence type="ECO:0000313" key="9">
    <source>
        <dbReference type="Proteomes" id="UP000093432"/>
    </source>
</evidence>